<accession>A0A8H4RGJ4</accession>
<reference evidence="2 3" key="1">
    <citation type="submission" date="2020-03" db="EMBL/GenBank/DDBJ databases">
        <title>Draft Genome Sequence of Cudoniella acicularis.</title>
        <authorList>
            <person name="Buettner E."/>
            <person name="Kellner H."/>
        </authorList>
    </citation>
    <scope>NUCLEOTIDE SEQUENCE [LARGE SCALE GENOMIC DNA]</scope>
    <source>
        <strain evidence="2 3">DSM 108380</strain>
    </source>
</reference>
<sequence>MTNFYLCIILLAAAIYASPLPSSRTRTISARSPGATSQTFVPFSVPAEGVLNCKPEHDAGDTNYYFNGPGALLVISNFCQSLVADKIIMGKGGTAYQDSLGYTDGKGQGLDLTVVWTMGGDCPSVDFSGEGMLETCETNFKKTIDECDTTTSGGWKQGGGFTQGCIIWAVGRLGQP</sequence>
<dbReference type="Proteomes" id="UP000566819">
    <property type="component" value="Unassembled WGS sequence"/>
</dbReference>
<feature type="signal peptide" evidence="1">
    <location>
        <begin position="1"/>
        <end position="17"/>
    </location>
</feature>
<dbReference type="AlphaFoldDB" id="A0A8H4RGJ4"/>
<evidence type="ECO:0000256" key="1">
    <source>
        <dbReference type="SAM" id="SignalP"/>
    </source>
</evidence>
<proteinExistence type="predicted"/>
<keyword evidence="1" id="KW-0732">Signal</keyword>
<gene>
    <name evidence="2" type="ORF">G7Y89_g9900</name>
</gene>
<feature type="chain" id="PRO_5034757218" description="Ecp2 effector protein domain-containing protein" evidence="1">
    <location>
        <begin position="18"/>
        <end position="176"/>
    </location>
</feature>
<evidence type="ECO:0000313" key="3">
    <source>
        <dbReference type="Proteomes" id="UP000566819"/>
    </source>
</evidence>
<name>A0A8H4RGJ4_9HELO</name>
<evidence type="ECO:0008006" key="4">
    <source>
        <dbReference type="Google" id="ProtNLM"/>
    </source>
</evidence>
<keyword evidence="3" id="KW-1185">Reference proteome</keyword>
<evidence type="ECO:0000313" key="2">
    <source>
        <dbReference type="EMBL" id="KAF4628254.1"/>
    </source>
</evidence>
<dbReference type="OrthoDB" id="3504448at2759"/>
<dbReference type="EMBL" id="JAAMPI010000838">
    <property type="protein sequence ID" value="KAF4628254.1"/>
    <property type="molecule type" value="Genomic_DNA"/>
</dbReference>
<comment type="caution">
    <text evidence="2">The sequence shown here is derived from an EMBL/GenBank/DDBJ whole genome shotgun (WGS) entry which is preliminary data.</text>
</comment>
<protein>
    <recommendedName>
        <fullName evidence="4">Ecp2 effector protein domain-containing protein</fullName>
    </recommendedName>
</protein>
<organism evidence="2 3">
    <name type="scientific">Cudoniella acicularis</name>
    <dbReference type="NCBI Taxonomy" id="354080"/>
    <lineage>
        <taxon>Eukaryota</taxon>
        <taxon>Fungi</taxon>
        <taxon>Dikarya</taxon>
        <taxon>Ascomycota</taxon>
        <taxon>Pezizomycotina</taxon>
        <taxon>Leotiomycetes</taxon>
        <taxon>Helotiales</taxon>
        <taxon>Tricladiaceae</taxon>
        <taxon>Cudoniella</taxon>
    </lineage>
</organism>